<comment type="pathway">
    <text evidence="2">Cofactor biosynthesis; tetrahydrofolate biosynthesis; 2-amino-4-hydroxy-6-hydroxymethyl-7,8-dihydropteridine diphosphate from 7,8-dihydroneopterin triphosphate: step 3/4.</text>
</comment>
<comment type="catalytic activity">
    <reaction evidence="1">
        <text>7,8-dihydroneopterin = 6-hydroxymethyl-7,8-dihydropterin + glycolaldehyde</text>
        <dbReference type="Rhea" id="RHEA:10540"/>
        <dbReference type="ChEBI" id="CHEBI:17001"/>
        <dbReference type="ChEBI" id="CHEBI:17071"/>
        <dbReference type="ChEBI" id="CHEBI:44841"/>
        <dbReference type="EC" id="4.1.2.25"/>
    </reaction>
</comment>
<reference evidence="10" key="1">
    <citation type="journal article" date="2023" name="Mol. Phylogenet. Evol.">
        <title>Genome-scale phylogeny and comparative genomics of the fungal order Sordariales.</title>
        <authorList>
            <person name="Hensen N."/>
            <person name="Bonometti L."/>
            <person name="Westerberg I."/>
            <person name="Brannstrom I.O."/>
            <person name="Guillou S."/>
            <person name="Cros-Aarteil S."/>
            <person name="Calhoun S."/>
            <person name="Haridas S."/>
            <person name="Kuo A."/>
            <person name="Mondo S."/>
            <person name="Pangilinan J."/>
            <person name="Riley R."/>
            <person name="LaButti K."/>
            <person name="Andreopoulos B."/>
            <person name="Lipzen A."/>
            <person name="Chen C."/>
            <person name="Yan M."/>
            <person name="Daum C."/>
            <person name="Ng V."/>
            <person name="Clum A."/>
            <person name="Steindorff A."/>
            <person name="Ohm R.A."/>
            <person name="Martin F."/>
            <person name="Silar P."/>
            <person name="Natvig D.O."/>
            <person name="Lalanne C."/>
            <person name="Gautier V."/>
            <person name="Ament-Velasquez S.L."/>
            <person name="Kruys A."/>
            <person name="Hutchinson M.I."/>
            <person name="Powell A.J."/>
            <person name="Barry K."/>
            <person name="Miller A.N."/>
            <person name="Grigoriev I.V."/>
            <person name="Debuchy R."/>
            <person name="Gladieux P."/>
            <person name="Hiltunen Thoren M."/>
            <person name="Johannesson H."/>
        </authorList>
    </citation>
    <scope>NUCLEOTIDE SEQUENCE [LARGE SCALE GENOMIC DNA]</scope>
    <source>
        <strain evidence="10">CBS 340.73</strain>
    </source>
</reference>
<organism evidence="9 10">
    <name type="scientific">Diplogelasinospora grovesii</name>
    <dbReference type="NCBI Taxonomy" id="303347"/>
    <lineage>
        <taxon>Eukaryota</taxon>
        <taxon>Fungi</taxon>
        <taxon>Dikarya</taxon>
        <taxon>Ascomycota</taxon>
        <taxon>Pezizomycotina</taxon>
        <taxon>Sordariomycetes</taxon>
        <taxon>Sordariomycetidae</taxon>
        <taxon>Sordariales</taxon>
        <taxon>Diplogelasinosporaceae</taxon>
        <taxon>Diplogelasinospora</taxon>
    </lineage>
</organism>
<dbReference type="SMART" id="SM00905">
    <property type="entry name" value="FolB"/>
    <property type="match status" value="1"/>
</dbReference>
<dbReference type="SUPFAM" id="SSF55620">
    <property type="entry name" value="Tetrahydrobiopterin biosynthesis enzymes-like"/>
    <property type="match status" value="1"/>
</dbReference>
<keyword evidence="10" id="KW-1185">Reference proteome</keyword>
<dbReference type="GO" id="GO:0005737">
    <property type="term" value="C:cytoplasm"/>
    <property type="evidence" value="ECO:0007669"/>
    <property type="project" value="TreeGrafter"/>
</dbReference>
<sequence>MDVDDECPLSTSWAVRVAAGEPFAVVRVKNLQAVIQGPKDAWGRKNKAQPVLVSAELAFHKPFDTKSDLLIGTVHYGNLSKVILASLERFGPGRAAASSTSTAATLRQVLERIWHDLVGNNIDGLDNDIPVGEDGPFLSFVPLRFMSVTIRLPKASLLGEGVSLTASSYFASELETTRGAAASQAYSLSLGLHNLRVPTLIGVNSNERMAKQFVVVNFDFEKFDMHEDLYDTLEKIIVDALETSSFETLEKLGAYLAERLLHHEHIKTRPGWQVRISMEKPTAVPFADCPVVEIRAGQD</sequence>
<proteinExistence type="inferred from homology"/>
<evidence type="ECO:0000313" key="9">
    <source>
        <dbReference type="EMBL" id="KAK3940088.1"/>
    </source>
</evidence>
<evidence type="ECO:0000256" key="7">
    <source>
        <dbReference type="ARBA" id="ARBA00032903"/>
    </source>
</evidence>
<comment type="caution">
    <text evidence="9">The sequence shown here is derived from an EMBL/GenBank/DDBJ whole genome shotgun (WGS) entry which is preliminary data.</text>
</comment>
<dbReference type="GO" id="GO:0046656">
    <property type="term" value="P:folic acid biosynthetic process"/>
    <property type="evidence" value="ECO:0007669"/>
    <property type="project" value="UniProtKB-KW"/>
</dbReference>
<dbReference type="InterPro" id="IPR006156">
    <property type="entry name" value="Dihydroneopterin_aldolase"/>
</dbReference>
<evidence type="ECO:0000313" key="10">
    <source>
        <dbReference type="Proteomes" id="UP001303473"/>
    </source>
</evidence>
<evidence type="ECO:0000256" key="1">
    <source>
        <dbReference type="ARBA" id="ARBA00001353"/>
    </source>
</evidence>
<keyword evidence="5" id="KW-0289">Folate biosynthesis</keyword>
<feature type="domain" description="Dihydroneopterin aldolase/epimerase" evidence="8">
    <location>
        <begin position="190"/>
        <end position="296"/>
    </location>
</feature>
<evidence type="ECO:0000256" key="5">
    <source>
        <dbReference type="ARBA" id="ARBA00022909"/>
    </source>
</evidence>
<name>A0AAN6N993_9PEZI</name>
<evidence type="ECO:0000256" key="4">
    <source>
        <dbReference type="ARBA" id="ARBA00013043"/>
    </source>
</evidence>
<dbReference type="GO" id="GO:0004150">
    <property type="term" value="F:dihydroneopterin aldolase activity"/>
    <property type="evidence" value="ECO:0007669"/>
    <property type="project" value="UniProtKB-EC"/>
</dbReference>
<dbReference type="Pfam" id="PF02152">
    <property type="entry name" value="FolB"/>
    <property type="match status" value="1"/>
</dbReference>
<dbReference type="PANTHER" id="PTHR42844:SF1">
    <property type="entry name" value="DIHYDRONEOPTERIN ALDOLASE 1-RELATED"/>
    <property type="match status" value="1"/>
</dbReference>
<evidence type="ECO:0000256" key="3">
    <source>
        <dbReference type="ARBA" id="ARBA00005708"/>
    </source>
</evidence>
<accession>A0AAN6N993</accession>
<dbReference type="Proteomes" id="UP001303473">
    <property type="component" value="Unassembled WGS sequence"/>
</dbReference>
<keyword evidence="6" id="KW-0456">Lyase</keyword>
<dbReference type="AlphaFoldDB" id="A0AAN6N993"/>
<evidence type="ECO:0000256" key="2">
    <source>
        <dbReference type="ARBA" id="ARBA00005013"/>
    </source>
</evidence>
<dbReference type="Gene3D" id="3.30.1130.10">
    <property type="match status" value="2"/>
</dbReference>
<gene>
    <name evidence="9" type="ORF">QBC46DRAFT_136525</name>
</gene>
<dbReference type="PANTHER" id="PTHR42844">
    <property type="entry name" value="DIHYDRONEOPTERIN ALDOLASE 1-RELATED"/>
    <property type="match status" value="1"/>
</dbReference>
<dbReference type="InterPro" id="IPR043133">
    <property type="entry name" value="GTP-CH-I_C/QueF"/>
</dbReference>
<evidence type="ECO:0000256" key="6">
    <source>
        <dbReference type="ARBA" id="ARBA00023239"/>
    </source>
</evidence>
<dbReference type="InterPro" id="IPR006157">
    <property type="entry name" value="FolB_dom"/>
</dbReference>
<dbReference type="EC" id="4.1.2.25" evidence="4"/>
<dbReference type="EMBL" id="MU853801">
    <property type="protein sequence ID" value="KAK3940088.1"/>
    <property type="molecule type" value="Genomic_DNA"/>
</dbReference>
<evidence type="ECO:0000259" key="8">
    <source>
        <dbReference type="SMART" id="SM00905"/>
    </source>
</evidence>
<protein>
    <recommendedName>
        <fullName evidence="4">dihydroneopterin aldolase</fullName>
        <ecNumber evidence="4">4.1.2.25</ecNumber>
    </recommendedName>
    <alternativeName>
        <fullName evidence="7">7,8-dihydroneopterin aldolase</fullName>
    </alternativeName>
</protein>
<comment type="similarity">
    <text evidence="3">Belongs to the DHNA family.</text>
</comment>